<protein>
    <recommendedName>
        <fullName evidence="4 18">Cytochrome c oxidase subunit 2</fullName>
    </recommendedName>
</protein>
<evidence type="ECO:0000256" key="18">
    <source>
        <dbReference type="RuleBase" id="RU000457"/>
    </source>
</evidence>
<evidence type="ECO:0000256" key="5">
    <source>
        <dbReference type="ARBA" id="ARBA00022448"/>
    </source>
</evidence>
<dbReference type="Pfam" id="PF02790">
    <property type="entry name" value="COX2_TM"/>
    <property type="match status" value="1"/>
</dbReference>
<dbReference type="PROSITE" id="PS50999">
    <property type="entry name" value="COX2_TM"/>
    <property type="match status" value="1"/>
</dbReference>
<dbReference type="NCBIfam" id="TIGR02866">
    <property type="entry name" value="CoxB"/>
    <property type="match status" value="1"/>
</dbReference>
<reference evidence="22" key="1">
    <citation type="submission" date="2015-04" db="EMBL/GenBank/DDBJ databases">
        <title>Complete mitochondrial genome of an asian forest scorpion, Heterometrus longimanus.</title>
        <authorList>
            <person name="Choi E.H."/>
            <person name="Hwang U.W."/>
        </authorList>
    </citation>
    <scope>NUCLEOTIDE SEQUENCE</scope>
</reference>
<comment type="subcellular location">
    <subcellularLocation>
        <location evidence="1 18">Mitochondrion inner membrane</location>
        <topology evidence="1 18">Multi-pass membrane protein</topology>
    </subcellularLocation>
</comment>
<evidence type="ECO:0000256" key="1">
    <source>
        <dbReference type="ARBA" id="ARBA00004448"/>
    </source>
</evidence>
<gene>
    <name evidence="22" type="primary">COII</name>
</gene>
<dbReference type="EMBL" id="KR190462">
    <property type="protein sequence ID" value="ALI86962.1"/>
    <property type="molecule type" value="Genomic_DNA"/>
</dbReference>
<accession>A0A0U2NG53</accession>
<dbReference type="InterPro" id="IPR011759">
    <property type="entry name" value="Cyt_c_oxidase_su2_TM_dom"/>
</dbReference>
<evidence type="ECO:0000256" key="12">
    <source>
        <dbReference type="ARBA" id="ARBA00022982"/>
    </source>
</evidence>
<dbReference type="Gene3D" id="2.60.40.420">
    <property type="entry name" value="Cupredoxins - blue copper proteins"/>
    <property type="match status" value="1"/>
</dbReference>
<evidence type="ECO:0000256" key="6">
    <source>
        <dbReference type="ARBA" id="ARBA00022660"/>
    </source>
</evidence>
<dbReference type="Pfam" id="PF00116">
    <property type="entry name" value="COX2"/>
    <property type="match status" value="1"/>
</dbReference>
<name>A0A0U2NG53_9SCOR</name>
<keyword evidence="7 18" id="KW-0812">Transmembrane</keyword>
<keyword evidence="9 18" id="KW-0999">Mitochondrion inner membrane</keyword>
<evidence type="ECO:0000259" key="21">
    <source>
        <dbReference type="PROSITE" id="PS50999"/>
    </source>
</evidence>
<evidence type="ECO:0000256" key="7">
    <source>
        <dbReference type="ARBA" id="ARBA00022692"/>
    </source>
</evidence>
<keyword evidence="10" id="KW-0460">Magnesium</keyword>
<dbReference type="PROSITE" id="PS50857">
    <property type="entry name" value="COX2_CUA"/>
    <property type="match status" value="1"/>
</dbReference>
<keyword evidence="8 18" id="KW-0479">Metal-binding</keyword>
<dbReference type="InterPro" id="IPR002429">
    <property type="entry name" value="CcO_II-like_C"/>
</dbReference>
<comment type="cofactor">
    <cofactor evidence="18">
        <name>Cu cation</name>
        <dbReference type="ChEBI" id="CHEBI:23378"/>
    </cofactor>
    <text evidence="18">Binds a copper A center.</text>
</comment>
<evidence type="ECO:0000256" key="19">
    <source>
        <dbReference type="SAM" id="Phobius"/>
    </source>
</evidence>
<dbReference type="InterPro" id="IPR014222">
    <property type="entry name" value="Cyt_c_oxidase_su2"/>
</dbReference>
<dbReference type="InterPro" id="IPR001505">
    <property type="entry name" value="Copper_CuA"/>
</dbReference>
<sequence>MVTWGMLFMQDAGSPLMKGVIDFHDHAMVVLVLVISVVLYMLIYMSCNYCFDNYISEHQGIETVWTVGPALLLVFIAIPSLKLLYVSDEIYNAGLTLKSVGHQWYWSYEYSDFIDVDFDSFMLPDEEQIFRLLDVDNRVVLPWGVSVRVLITAGDVLHSWTVPSMGVKVDAIPGRVNQVLLCVGRPGVYFGQCSEICGANHSFMPIVLEGVSLNSFIDWVSTF</sequence>
<keyword evidence="5 18" id="KW-0813">Transport</keyword>
<dbReference type="InterPro" id="IPR034210">
    <property type="entry name" value="CcO_II_C"/>
</dbReference>
<dbReference type="SUPFAM" id="SSF49503">
    <property type="entry name" value="Cupredoxins"/>
    <property type="match status" value="1"/>
</dbReference>
<keyword evidence="6 18" id="KW-0679">Respiratory chain</keyword>
<dbReference type="AlphaFoldDB" id="A0A0U2NG53"/>
<evidence type="ECO:0000256" key="11">
    <source>
        <dbReference type="ARBA" id="ARBA00022967"/>
    </source>
</evidence>
<evidence type="ECO:0000256" key="4">
    <source>
        <dbReference type="ARBA" id="ARBA00015946"/>
    </source>
</evidence>
<dbReference type="InterPro" id="IPR008972">
    <property type="entry name" value="Cupredoxin"/>
</dbReference>
<feature type="domain" description="Cytochrome oxidase subunit II transmembrane region profile" evidence="21">
    <location>
        <begin position="1"/>
        <end position="91"/>
    </location>
</feature>
<dbReference type="CDD" id="cd13912">
    <property type="entry name" value="CcO_II_C"/>
    <property type="match status" value="1"/>
</dbReference>
<dbReference type="GO" id="GO:0005743">
    <property type="term" value="C:mitochondrial inner membrane"/>
    <property type="evidence" value="ECO:0007669"/>
    <property type="project" value="UniProtKB-SubCell"/>
</dbReference>
<evidence type="ECO:0000313" key="22">
    <source>
        <dbReference type="EMBL" id="ALI86962.1"/>
    </source>
</evidence>
<feature type="domain" description="Cytochrome oxidase subunit II copper A binding" evidence="20">
    <location>
        <begin position="92"/>
        <end position="222"/>
    </location>
</feature>
<dbReference type="PANTHER" id="PTHR22888">
    <property type="entry name" value="CYTOCHROME C OXIDASE, SUBUNIT II"/>
    <property type="match status" value="1"/>
</dbReference>
<dbReference type="GO" id="GO:0042773">
    <property type="term" value="P:ATP synthesis coupled electron transport"/>
    <property type="evidence" value="ECO:0007669"/>
    <property type="project" value="TreeGrafter"/>
</dbReference>
<dbReference type="FunFam" id="2.60.40.420:FF:000001">
    <property type="entry name" value="Cytochrome c oxidase subunit 2"/>
    <property type="match status" value="1"/>
</dbReference>
<dbReference type="GO" id="GO:0016491">
    <property type="term" value="F:oxidoreductase activity"/>
    <property type="evidence" value="ECO:0007669"/>
    <property type="project" value="InterPro"/>
</dbReference>
<feature type="transmembrane region" description="Helical" evidence="19">
    <location>
        <begin position="27"/>
        <end position="51"/>
    </location>
</feature>
<dbReference type="InterPro" id="IPR045187">
    <property type="entry name" value="CcO_II"/>
</dbReference>
<keyword evidence="13 19" id="KW-1133">Transmembrane helix</keyword>
<evidence type="ECO:0000256" key="10">
    <source>
        <dbReference type="ARBA" id="ARBA00022842"/>
    </source>
</evidence>
<keyword evidence="11" id="KW-1278">Translocase</keyword>
<keyword evidence="12 18" id="KW-0249">Electron transport</keyword>
<comment type="catalytic activity">
    <reaction evidence="17">
        <text>4 Fe(II)-[cytochrome c] + O2 + 8 H(+)(in) = 4 Fe(III)-[cytochrome c] + 2 H2O + 4 H(+)(out)</text>
        <dbReference type="Rhea" id="RHEA:11436"/>
        <dbReference type="Rhea" id="RHEA-COMP:10350"/>
        <dbReference type="Rhea" id="RHEA-COMP:14399"/>
        <dbReference type="ChEBI" id="CHEBI:15377"/>
        <dbReference type="ChEBI" id="CHEBI:15378"/>
        <dbReference type="ChEBI" id="CHEBI:15379"/>
        <dbReference type="ChEBI" id="CHEBI:29033"/>
        <dbReference type="ChEBI" id="CHEBI:29034"/>
        <dbReference type="EC" id="7.1.1.9"/>
    </reaction>
    <physiologicalReaction direction="left-to-right" evidence="17">
        <dbReference type="Rhea" id="RHEA:11437"/>
    </physiologicalReaction>
</comment>
<proteinExistence type="inferred from homology"/>
<keyword evidence="16 18" id="KW-0472">Membrane</keyword>
<evidence type="ECO:0000256" key="8">
    <source>
        <dbReference type="ARBA" id="ARBA00022723"/>
    </source>
</evidence>
<evidence type="ECO:0000256" key="2">
    <source>
        <dbReference type="ARBA" id="ARBA00007866"/>
    </source>
</evidence>
<feature type="transmembrane region" description="Helical" evidence="19">
    <location>
        <begin position="63"/>
        <end position="85"/>
    </location>
</feature>
<dbReference type="GO" id="GO:0005507">
    <property type="term" value="F:copper ion binding"/>
    <property type="evidence" value="ECO:0007669"/>
    <property type="project" value="InterPro"/>
</dbReference>
<evidence type="ECO:0000256" key="16">
    <source>
        <dbReference type="ARBA" id="ARBA00023136"/>
    </source>
</evidence>
<dbReference type="InterPro" id="IPR036257">
    <property type="entry name" value="Cyt_c_oxidase_su2_TM_sf"/>
</dbReference>
<comment type="similarity">
    <text evidence="2 18">Belongs to the cytochrome c oxidase subunit 2 family.</text>
</comment>
<dbReference type="SUPFAM" id="SSF81464">
    <property type="entry name" value="Cytochrome c oxidase subunit II-like, transmembrane region"/>
    <property type="match status" value="1"/>
</dbReference>
<dbReference type="Gene3D" id="1.10.287.90">
    <property type="match status" value="1"/>
</dbReference>
<keyword evidence="14 18" id="KW-0186">Copper</keyword>
<dbReference type="PANTHER" id="PTHR22888:SF9">
    <property type="entry name" value="CYTOCHROME C OXIDASE SUBUNIT 2"/>
    <property type="match status" value="1"/>
</dbReference>
<evidence type="ECO:0000256" key="17">
    <source>
        <dbReference type="ARBA" id="ARBA00049512"/>
    </source>
</evidence>
<organism evidence="22">
    <name type="scientific">Heterometrus longimanus</name>
    <dbReference type="NCBI Taxonomy" id="1719223"/>
    <lineage>
        <taxon>Eukaryota</taxon>
        <taxon>Metazoa</taxon>
        <taxon>Ecdysozoa</taxon>
        <taxon>Arthropoda</taxon>
        <taxon>Chelicerata</taxon>
        <taxon>Arachnida</taxon>
        <taxon>Scorpiones</taxon>
        <taxon>Iurida</taxon>
        <taxon>Scorpionoidea</taxon>
        <taxon>Scorpionidae</taxon>
        <taxon>Heterometrinae</taxon>
        <taxon>Heterometrus</taxon>
    </lineage>
</organism>
<geneLocation type="mitochondrion" evidence="22"/>
<dbReference type="PROSITE" id="PS00078">
    <property type="entry name" value="COX2"/>
    <property type="match status" value="1"/>
</dbReference>
<evidence type="ECO:0000256" key="3">
    <source>
        <dbReference type="ARBA" id="ARBA00011164"/>
    </source>
</evidence>
<dbReference type="PRINTS" id="PR01166">
    <property type="entry name" value="CYCOXIDASEII"/>
</dbReference>
<evidence type="ECO:0000256" key="13">
    <source>
        <dbReference type="ARBA" id="ARBA00022989"/>
    </source>
</evidence>
<evidence type="ECO:0000256" key="14">
    <source>
        <dbReference type="ARBA" id="ARBA00023008"/>
    </source>
</evidence>
<evidence type="ECO:0000256" key="9">
    <source>
        <dbReference type="ARBA" id="ARBA00022792"/>
    </source>
</evidence>
<comment type="function">
    <text evidence="18">Component of the cytochrome c oxidase, the last enzyme in the mitochondrial electron transport chain which drives oxidative phosphorylation. The respiratory chain contains 3 multisubunit complexes succinate dehydrogenase (complex II, CII), ubiquinol-cytochrome c oxidoreductase (cytochrome b-c1 complex, complex III, CIII) and cytochrome c oxidase (complex IV, CIV), that cooperate to transfer electrons derived from NADH and succinate to molecular oxygen, creating an electrochemical gradient over the inner membrane that drives transmembrane transport and the ATP synthase. Cytochrome c oxidase is the component of the respiratory chain that catalyzes the reduction of oxygen to water. Electrons originating from reduced cytochrome c in the intermembrane space (IMS) are transferred via the dinuclear copper A center (CU(A)) of subunit 2 and heme A of subunit 1 to the active site in subunit 1, a binuclear center (BNC) formed by heme A3 and copper B (CU(B)). The BNC reduces molecular oxygen to 2 water molecules using 4 electrons from cytochrome c in the IMS and 4 protons from the mitochondrial matrix.</text>
</comment>
<evidence type="ECO:0000256" key="15">
    <source>
        <dbReference type="ARBA" id="ARBA00023128"/>
    </source>
</evidence>
<comment type="subunit">
    <text evidence="3">Component of the cytochrome c oxidase (complex IV, CIV), a multisubunit enzyme composed of a catalytic core of 3 subunits and several supernumerary subunits. The complex exists as a monomer or a dimer and forms supercomplexes (SCs) in the inner mitochondrial membrane with ubiquinol-cytochrome c oxidoreductase (cytochrome b-c1 complex, complex III, CIII).</text>
</comment>
<keyword evidence="15 18" id="KW-0496">Mitochondrion</keyword>
<dbReference type="GO" id="GO:0004129">
    <property type="term" value="F:cytochrome-c oxidase activity"/>
    <property type="evidence" value="ECO:0007669"/>
    <property type="project" value="UniProtKB-EC"/>
</dbReference>
<evidence type="ECO:0000259" key="20">
    <source>
        <dbReference type="PROSITE" id="PS50857"/>
    </source>
</evidence>